<name>A0A7W6DZ65_9RHOB</name>
<evidence type="ECO:0000259" key="4">
    <source>
        <dbReference type="PROSITE" id="PS50405"/>
    </source>
</evidence>
<dbReference type="RefSeq" id="WP_183969486.1">
    <property type="nucleotide sequence ID" value="NZ_BAABBZ010000055.1"/>
</dbReference>
<accession>A0A7W6DZ65</accession>
<evidence type="ECO:0000259" key="3">
    <source>
        <dbReference type="PROSITE" id="PS50404"/>
    </source>
</evidence>
<evidence type="ECO:0000313" key="6">
    <source>
        <dbReference type="Proteomes" id="UP000541426"/>
    </source>
</evidence>
<dbReference type="Gene3D" id="3.40.30.10">
    <property type="entry name" value="Glutaredoxin"/>
    <property type="match status" value="1"/>
</dbReference>
<dbReference type="SFLD" id="SFLDG01150">
    <property type="entry name" value="Main.1:_Beta-like"/>
    <property type="match status" value="1"/>
</dbReference>
<dbReference type="GO" id="GO:0004364">
    <property type="term" value="F:glutathione transferase activity"/>
    <property type="evidence" value="ECO:0007669"/>
    <property type="project" value="UniProtKB-EC"/>
</dbReference>
<dbReference type="PROSITE" id="PS50404">
    <property type="entry name" value="GST_NTER"/>
    <property type="match status" value="1"/>
</dbReference>
<dbReference type="Proteomes" id="UP000541426">
    <property type="component" value="Unassembled WGS sequence"/>
</dbReference>
<dbReference type="Gene3D" id="1.20.1050.10">
    <property type="match status" value="1"/>
</dbReference>
<dbReference type="SFLD" id="SFLDG00358">
    <property type="entry name" value="Main_(cytGST)"/>
    <property type="match status" value="1"/>
</dbReference>
<comment type="caution">
    <text evidence="5">The sequence shown here is derived from an EMBL/GenBank/DDBJ whole genome shotgun (WGS) entry which is preliminary data.</text>
</comment>
<dbReference type="InterPro" id="IPR036249">
    <property type="entry name" value="Thioredoxin-like_sf"/>
</dbReference>
<dbReference type="InterPro" id="IPR004045">
    <property type="entry name" value="Glutathione_S-Trfase_N"/>
</dbReference>
<comment type="similarity">
    <text evidence="1">Belongs to the GST superfamily.</text>
</comment>
<dbReference type="InterPro" id="IPR040079">
    <property type="entry name" value="Glutathione_S-Trfase"/>
</dbReference>
<organism evidence="5 6">
    <name type="scientific">Sagittula marina</name>
    <dbReference type="NCBI Taxonomy" id="943940"/>
    <lineage>
        <taxon>Bacteria</taxon>
        <taxon>Pseudomonadati</taxon>
        <taxon>Pseudomonadota</taxon>
        <taxon>Alphaproteobacteria</taxon>
        <taxon>Rhodobacterales</taxon>
        <taxon>Roseobacteraceae</taxon>
        <taxon>Sagittula</taxon>
    </lineage>
</organism>
<dbReference type="InterPro" id="IPR010987">
    <property type="entry name" value="Glutathione-S-Trfase_C-like"/>
</dbReference>
<dbReference type="CDD" id="cd03047">
    <property type="entry name" value="GST_N_2"/>
    <property type="match status" value="1"/>
</dbReference>
<gene>
    <name evidence="5" type="ORF">GGQ68_004358</name>
</gene>
<evidence type="ECO:0000256" key="2">
    <source>
        <dbReference type="ARBA" id="ARBA00022679"/>
    </source>
</evidence>
<keyword evidence="6" id="KW-1185">Reference proteome</keyword>
<dbReference type="SUPFAM" id="SSF47616">
    <property type="entry name" value="GST C-terminal domain-like"/>
    <property type="match status" value="1"/>
</dbReference>
<evidence type="ECO:0000313" key="5">
    <source>
        <dbReference type="EMBL" id="MBB3988004.1"/>
    </source>
</evidence>
<dbReference type="SFLD" id="SFLDS00019">
    <property type="entry name" value="Glutathione_Transferase_(cytos"/>
    <property type="match status" value="1"/>
</dbReference>
<dbReference type="InterPro" id="IPR036282">
    <property type="entry name" value="Glutathione-S-Trfase_C_sf"/>
</dbReference>
<dbReference type="EMBL" id="JACIEJ010000014">
    <property type="protein sequence ID" value="MBB3988004.1"/>
    <property type="molecule type" value="Genomic_DNA"/>
</dbReference>
<dbReference type="EC" id="2.5.1.18" evidence="5"/>
<dbReference type="SUPFAM" id="SSF52833">
    <property type="entry name" value="Thioredoxin-like"/>
    <property type="match status" value="1"/>
</dbReference>
<dbReference type="Pfam" id="PF13409">
    <property type="entry name" value="GST_N_2"/>
    <property type="match status" value="1"/>
</dbReference>
<dbReference type="InterPro" id="IPR004046">
    <property type="entry name" value="GST_C"/>
</dbReference>
<dbReference type="PROSITE" id="PS50405">
    <property type="entry name" value="GST_CTER"/>
    <property type="match status" value="1"/>
</dbReference>
<protein>
    <submittedName>
        <fullName evidence="5">Glutathione S-transferase</fullName>
        <ecNumber evidence="5">2.5.1.18</ecNumber>
    </submittedName>
</protein>
<proteinExistence type="inferred from homology"/>
<dbReference type="Pfam" id="PF00043">
    <property type="entry name" value="GST_C"/>
    <property type="match status" value="1"/>
</dbReference>
<dbReference type="FunFam" id="3.40.30.10:FF:000039">
    <property type="entry name" value="Glutathione S-transferase domain"/>
    <property type="match status" value="1"/>
</dbReference>
<feature type="domain" description="GST C-terminal" evidence="4">
    <location>
        <begin position="85"/>
        <end position="205"/>
    </location>
</feature>
<sequence>MKIWGRDNSTNVRKVLWCAEELGLQYEHVPAGGAFGVVSTPEFRALNPNGLVPCLQDGSLVLWESNAIVRYLARQYGSGGFAAADARTWAIADKWMDWASLSFAVPFRDLFWNMVRCTPETRDETAMLRGQEQCAGLMKVADEALAQRPWLSGETLGIGDIPLGCIAYAWFNMPIERPDLPALESWYDRLSQRETYRKAVMTELT</sequence>
<dbReference type="PANTHER" id="PTHR44051">
    <property type="entry name" value="GLUTATHIONE S-TRANSFERASE-RELATED"/>
    <property type="match status" value="1"/>
</dbReference>
<feature type="domain" description="GST N-terminal" evidence="3">
    <location>
        <begin position="1"/>
        <end position="80"/>
    </location>
</feature>
<evidence type="ECO:0000256" key="1">
    <source>
        <dbReference type="ARBA" id="ARBA00007409"/>
    </source>
</evidence>
<keyword evidence="2 5" id="KW-0808">Transferase</keyword>
<dbReference type="PANTHER" id="PTHR44051:SF19">
    <property type="entry name" value="DISULFIDE-BOND OXIDOREDUCTASE YFCG"/>
    <property type="match status" value="1"/>
</dbReference>
<dbReference type="AlphaFoldDB" id="A0A7W6DZ65"/>
<reference evidence="5 6" key="1">
    <citation type="submission" date="2020-08" db="EMBL/GenBank/DDBJ databases">
        <title>Genomic Encyclopedia of Type Strains, Phase IV (KMG-IV): sequencing the most valuable type-strain genomes for metagenomic binning, comparative biology and taxonomic classification.</title>
        <authorList>
            <person name="Goeker M."/>
        </authorList>
    </citation>
    <scope>NUCLEOTIDE SEQUENCE [LARGE SCALE GENOMIC DNA]</scope>
    <source>
        <strain evidence="5 6">DSM 102235</strain>
    </source>
</reference>